<evidence type="ECO:0000256" key="1">
    <source>
        <dbReference type="ARBA" id="ARBA00004370"/>
    </source>
</evidence>
<dbReference type="PANTHER" id="PTHR42758">
    <property type="entry name" value="PHOSPHATIDYLGLYCEROL PHOSPHOLIPASE C"/>
    <property type="match status" value="1"/>
</dbReference>
<evidence type="ECO:0000256" key="11">
    <source>
        <dbReference type="ARBA" id="ARBA00048580"/>
    </source>
</evidence>
<keyword evidence="7 13" id="KW-0472">Membrane</keyword>
<comment type="catalytic activity">
    <reaction evidence="8">
        <text>1-O-hexadecyl-sn-glycero-3-phosphocholine + H2O = 1-O-hexadecyl-sn-glycero-3-phosphate + choline + H(+)</text>
        <dbReference type="Rhea" id="RHEA:41143"/>
        <dbReference type="ChEBI" id="CHEBI:15354"/>
        <dbReference type="ChEBI" id="CHEBI:15377"/>
        <dbReference type="ChEBI" id="CHEBI:15378"/>
        <dbReference type="ChEBI" id="CHEBI:64496"/>
        <dbReference type="ChEBI" id="CHEBI:77580"/>
    </reaction>
    <physiologicalReaction direction="left-to-right" evidence="8">
        <dbReference type="Rhea" id="RHEA:41144"/>
    </physiologicalReaction>
</comment>
<protein>
    <recommendedName>
        <fullName evidence="14">GP-PDE domain-containing protein</fullName>
    </recommendedName>
</protein>
<dbReference type="PROSITE" id="PS51704">
    <property type="entry name" value="GP_PDE"/>
    <property type="match status" value="1"/>
</dbReference>
<dbReference type="GO" id="GO:0046475">
    <property type="term" value="P:glycerophospholipid catabolic process"/>
    <property type="evidence" value="ECO:0007669"/>
    <property type="project" value="TreeGrafter"/>
</dbReference>
<keyword evidence="6" id="KW-0443">Lipid metabolism</keyword>
<dbReference type="Pfam" id="PF03009">
    <property type="entry name" value="GDPD"/>
    <property type="match status" value="1"/>
</dbReference>
<evidence type="ECO:0000256" key="13">
    <source>
        <dbReference type="SAM" id="Phobius"/>
    </source>
</evidence>
<evidence type="ECO:0000259" key="14">
    <source>
        <dbReference type="PROSITE" id="PS51704"/>
    </source>
</evidence>
<dbReference type="CDD" id="cd08612">
    <property type="entry name" value="GDPD_GDE4"/>
    <property type="match status" value="1"/>
</dbReference>
<evidence type="ECO:0000256" key="8">
    <source>
        <dbReference type="ARBA" id="ARBA00036083"/>
    </source>
</evidence>
<comment type="catalytic activity">
    <reaction evidence="12">
        <text>N,1-di-(9Z-octadecenoyl)-sn-glycero-3-phosphoethanolamine + H2O = N-(9Z-octadecenoyl) ethanolamine + 1-(9Z-octadecenoyl)-sn-glycero-3-phosphate + H(+)</text>
        <dbReference type="Rhea" id="RHEA:56460"/>
        <dbReference type="ChEBI" id="CHEBI:15377"/>
        <dbReference type="ChEBI" id="CHEBI:15378"/>
        <dbReference type="ChEBI" id="CHEBI:71466"/>
        <dbReference type="ChEBI" id="CHEBI:74544"/>
        <dbReference type="ChEBI" id="CHEBI:85222"/>
    </reaction>
    <physiologicalReaction direction="left-to-right" evidence="12">
        <dbReference type="Rhea" id="RHEA:56461"/>
    </physiologicalReaction>
</comment>
<dbReference type="InterPro" id="IPR030395">
    <property type="entry name" value="GP_PDE_dom"/>
</dbReference>
<dbReference type="InterPro" id="IPR052271">
    <property type="entry name" value="GDPD-Related"/>
</dbReference>
<dbReference type="GO" id="GO:0005789">
    <property type="term" value="C:endoplasmic reticulum membrane"/>
    <property type="evidence" value="ECO:0007669"/>
    <property type="project" value="TreeGrafter"/>
</dbReference>
<evidence type="ECO:0000313" key="15">
    <source>
        <dbReference type="EMBL" id="CEK74969.1"/>
    </source>
</evidence>
<keyword evidence="3 13" id="KW-0812">Transmembrane</keyword>
<comment type="catalytic activity">
    <reaction evidence="11">
        <text>1-O-(1Z-octadecenyl)-sn-glycero-3-phospho-N-hexadecanoyl-ethanolamine + H2O = 1-O-(1Z-octadecenyl)-sn-glycero-3-phosphate + N-hexadecanoylethanolamine + H(+)</text>
        <dbReference type="Rhea" id="RHEA:53184"/>
        <dbReference type="ChEBI" id="CHEBI:15377"/>
        <dbReference type="ChEBI" id="CHEBI:15378"/>
        <dbReference type="ChEBI" id="CHEBI:71464"/>
        <dbReference type="ChEBI" id="CHEBI:137009"/>
        <dbReference type="ChEBI" id="CHEBI:137017"/>
    </reaction>
    <physiologicalReaction direction="left-to-right" evidence="11">
        <dbReference type="Rhea" id="RHEA:53185"/>
    </physiologicalReaction>
</comment>
<evidence type="ECO:0000256" key="7">
    <source>
        <dbReference type="ARBA" id="ARBA00023136"/>
    </source>
</evidence>
<keyword evidence="5 13" id="KW-1133">Transmembrane helix</keyword>
<accession>A0A0B7A4T3</accession>
<dbReference type="PANTHER" id="PTHR42758:SF2">
    <property type="entry name" value="PHOSPHATIDYLGLYCEROL PHOSPHOLIPASE C"/>
    <property type="match status" value="1"/>
</dbReference>
<evidence type="ECO:0000256" key="3">
    <source>
        <dbReference type="ARBA" id="ARBA00022692"/>
    </source>
</evidence>
<evidence type="ECO:0000256" key="4">
    <source>
        <dbReference type="ARBA" id="ARBA00022801"/>
    </source>
</evidence>
<dbReference type="GO" id="GO:0008081">
    <property type="term" value="F:phosphoric diester hydrolase activity"/>
    <property type="evidence" value="ECO:0007669"/>
    <property type="project" value="InterPro"/>
</dbReference>
<comment type="similarity">
    <text evidence="2">Belongs to the glycerophosphoryl diester phosphodiesterase family.</text>
</comment>
<evidence type="ECO:0000256" key="9">
    <source>
        <dbReference type="ARBA" id="ARBA00047392"/>
    </source>
</evidence>
<evidence type="ECO:0000256" key="12">
    <source>
        <dbReference type="ARBA" id="ARBA00048947"/>
    </source>
</evidence>
<comment type="subcellular location">
    <subcellularLocation>
        <location evidence="1">Membrane</location>
    </subcellularLocation>
</comment>
<evidence type="ECO:0000256" key="5">
    <source>
        <dbReference type="ARBA" id="ARBA00022989"/>
    </source>
</evidence>
<dbReference type="SUPFAM" id="SSF51695">
    <property type="entry name" value="PLC-like phosphodiesterases"/>
    <property type="match status" value="1"/>
</dbReference>
<evidence type="ECO:0000256" key="10">
    <source>
        <dbReference type="ARBA" id="ARBA00047538"/>
    </source>
</evidence>
<dbReference type="InterPro" id="IPR017946">
    <property type="entry name" value="PLC-like_Pdiesterase_TIM-brl"/>
</dbReference>
<reference evidence="16" key="1">
    <citation type="submission" date="2014-12" db="EMBL/GenBank/DDBJ databases">
        <title>Insight into the proteome of Arion vulgaris.</title>
        <authorList>
            <person name="Aradska J."/>
            <person name="Bulat T."/>
            <person name="Smidak R."/>
            <person name="Sarate P."/>
            <person name="Gangsoo J."/>
            <person name="Sialana F."/>
            <person name="Bilban M."/>
            <person name="Lubec G."/>
        </authorList>
    </citation>
    <scope>NUCLEOTIDE SEQUENCE</scope>
    <source>
        <tissue evidence="16">Skin</tissue>
    </source>
</reference>
<dbReference type="Gene3D" id="3.20.20.190">
    <property type="entry name" value="Phosphatidylinositol (PI) phosphodiesterase"/>
    <property type="match status" value="1"/>
</dbReference>
<dbReference type="EMBL" id="HACG01028104">
    <property type="protein sequence ID" value="CEK74969.1"/>
    <property type="molecule type" value="Transcribed_RNA"/>
</dbReference>
<organism evidence="16">
    <name type="scientific">Arion vulgaris</name>
    <dbReference type="NCBI Taxonomy" id="1028688"/>
    <lineage>
        <taxon>Eukaryota</taxon>
        <taxon>Metazoa</taxon>
        <taxon>Spiralia</taxon>
        <taxon>Lophotrochozoa</taxon>
        <taxon>Mollusca</taxon>
        <taxon>Gastropoda</taxon>
        <taxon>Heterobranchia</taxon>
        <taxon>Euthyneura</taxon>
        <taxon>Panpulmonata</taxon>
        <taxon>Eupulmonata</taxon>
        <taxon>Stylommatophora</taxon>
        <taxon>Helicina</taxon>
        <taxon>Arionoidea</taxon>
        <taxon>Arionidae</taxon>
        <taxon>Arion</taxon>
    </lineage>
</organism>
<evidence type="ECO:0000256" key="2">
    <source>
        <dbReference type="ARBA" id="ARBA00007277"/>
    </source>
</evidence>
<sequence>MVLLALVGGYIITSLILLKYPNLIHKKKYLKFRAKHISHRGGAAERLENTMEAFQYAADVGTEMFELDCHLTKDMQVVVSHDDHLNRTCGCQIQISETLYKDLPPLQETIKVDFYPSMTSKGEDRHIPLLKDVFEAFPHMPINIDIKVDNDQLINQVDTLVRYYNREGLTAWGNRSDVVCQKLYRLNPHVPLIFSLRKVLQLTVLFWTGLLPFVSLKESLLEILMPGLLLDAEKDFNWPISSKLRFLFWLMDKLLMRPALFKHLDKRGIQTYLWVLNRDQDFERAFKLGAAGVMTDRVVLLKNFLDRKGGSDGSSADHLISD</sequence>
<feature type="domain" description="GP-PDE" evidence="14">
    <location>
        <begin position="34"/>
        <end position="305"/>
    </location>
</feature>
<dbReference type="GO" id="GO:0004622">
    <property type="term" value="F:phosphatidylcholine lysophospholipase activity"/>
    <property type="evidence" value="ECO:0007669"/>
    <property type="project" value="TreeGrafter"/>
</dbReference>
<name>A0A0B7A4T3_9EUPU</name>
<keyword evidence="4" id="KW-0378">Hydrolase</keyword>
<dbReference type="EMBL" id="HACG01028105">
    <property type="protein sequence ID" value="CEK74970.1"/>
    <property type="molecule type" value="Transcribed_RNA"/>
</dbReference>
<evidence type="ECO:0000313" key="16">
    <source>
        <dbReference type="EMBL" id="CEK74970.1"/>
    </source>
</evidence>
<evidence type="ECO:0000256" key="6">
    <source>
        <dbReference type="ARBA" id="ARBA00023098"/>
    </source>
</evidence>
<gene>
    <name evidence="16" type="primary">ORF93384</name>
    <name evidence="15" type="synonym">ORF93380</name>
</gene>
<comment type="catalytic activity">
    <reaction evidence="10">
        <text>N-hexadecanoyl-1-(9Z-octadecenoyl)-sn-glycero-3-phosphoethanolamine + H2O = N-hexadecanoylethanolamine + 1-(9Z-octadecenoyl)-sn-glycero-3-phosphate + H(+)</text>
        <dbReference type="Rhea" id="RHEA:53168"/>
        <dbReference type="ChEBI" id="CHEBI:15377"/>
        <dbReference type="ChEBI" id="CHEBI:15378"/>
        <dbReference type="ChEBI" id="CHEBI:71464"/>
        <dbReference type="ChEBI" id="CHEBI:74544"/>
        <dbReference type="ChEBI" id="CHEBI:85217"/>
    </reaction>
    <physiologicalReaction direction="left-to-right" evidence="10">
        <dbReference type="Rhea" id="RHEA:53169"/>
    </physiologicalReaction>
</comment>
<proteinExistence type="inferred from homology"/>
<comment type="catalytic activity">
    <reaction evidence="9">
        <text>N-(5Z,8Z,11Z,14Z-eicosatetraenoyl)-1-(9Z-octadecenoyl)-sn-glycero-3-phosphoethanolamine + H2O = N-(5Z,8Z,11Z,14Z-eicosatetraenoyl)-ethanolamine + 1-(9Z-octadecenoyl)-sn-glycero-3-phosphate + H(+)</text>
        <dbReference type="Rhea" id="RHEA:45544"/>
        <dbReference type="ChEBI" id="CHEBI:2700"/>
        <dbReference type="ChEBI" id="CHEBI:15377"/>
        <dbReference type="ChEBI" id="CHEBI:15378"/>
        <dbReference type="ChEBI" id="CHEBI:74544"/>
        <dbReference type="ChEBI" id="CHEBI:85223"/>
    </reaction>
    <physiologicalReaction direction="left-to-right" evidence="9">
        <dbReference type="Rhea" id="RHEA:45545"/>
    </physiologicalReaction>
</comment>
<feature type="transmembrane region" description="Helical" evidence="13">
    <location>
        <begin position="6"/>
        <end position="24"/>
    </location>
</feature>
<dbReference type="AlphaFoldDB" id="A0A0B7A4T3"/>